<evidence type="ECO:0000313" key="1">
    <source>
        <dbReference type="EMBL" id="RTZ81861.1"/>
    </source>
</evidence>
<organism evidence="1 2">
    <name type="scientific">SAR324 cluster bacterium</name>
    <dbReference type="NCBI Taxonomy" id="2024889"/>
    <lineage>
        <taxon>Bacteria</taxon>
        <taxon>Deltaproteobacteria</taxon>
        <taxon>SAR324 cluster</taxon>
    </lineage>
</organism>
<name>A0A432GF23_9DELT</name>
<dbReference type="Proteomes" id="UP000286732">
    <property type="component" value="Unassembled WGS sequence"/>
</dbReference>
<dbReference type="AlphaFoldDB" id="A0A432GF23"/>
<evidence type="ECO:0000313" key="2">
    <source>
        <dbReference type="Proteomes" id="UP000286732"/>
    </source>
</evidence>
<sequence>MKENMFFENTGLKSIDL</sequence>
<gene>
    <name evidence="1" type="ORF">DSY98_02075</name>
</gene>
<dbReference type="EMBL" id="QNZM01000082">
    <property type="protein sequence ID" value="RTZ81861.1"/>
    <property type="molecule type" value="Genomic_DNA"/>
</dbReference>
<protein>
    <submittedName>
        <fullName evidence="1">Uncharacterized protein</fullName>
    </submittedName>
</protein>
<reference evidence="1 2" key="1">
    <citation type="submission" date="2018-06" db="EMBL/GenBank/DDBJ databases">
        <title>Combined omics and stable isotope probing to characterize newly discovered Mariana Back-Arc vent microbial communities.</title>
        <authorList>
            <person name="Trembath-Reichert E."/>
            <person name="Huber J.A."/>
        </authorList>
    </citation>
    <scope>NUCLEOTIDE SEQUENCE [LARGE SCALE GENOMIC DNA]</scope>
    <source>
        <strain evidence="1">MAG 63_2</strain>
    </source>
</reference>
<proteinExistence type="predicted"/>
<accession>A0A432GF23</accession>
<comment type="caution">
    <text evidence="1">The sequence shown here is derived from an EMBL/GenBank/DDBJ whole genome shotgun (WGS) entry which is preliminary data.</text>
</comment>